<proteinExistence type="predicted"/>
<dbReference type="PANTHER" id="PTHR24094">
    <property type="entry name" value="SECRETED PROTEIN"/>
    <property type="match status" value="1"/>
</dbReference>
<protein>
    <recommendedName>
        <fullName evidence="2">GmrSD restriction endonucleases C-terminal domain-containing protein</fullName>
    </recommendedName>
</protein>
<feature type="chain" id="PRO_5026973222" description="GmrSD restriction endonucleases C-terminal domain-containing protein" evidence="1">
    <location>
        <begin position="27"/>
        <end position="475"/>
    </location>
</feature>
<keyword evidence="1" id="KW-0732">Signal</keyword>
<dbReference type="EMBL" id="CADCUE010000297">
    <property type="protein sequence ID" value="CAA9362717.1"/>
    <property type="molecule type" value="Genomic_DNA"/>
</dbReference>
<gene>
    <name evidence="3" type="ORF">AVDCRST_MAG16-3216</name>
</gene>
<dbReference type="Pfam" id="PF07510">
    <property type="entry name" value="GmrSD_C"/>
    <property type="match status" value="1"/>
</dbReference>
<evidence type="ECO:0000259" key="2">
    <source>
        <dbReference type="Pfam" id="PF07510"/>
    </source>
</evidence>
<sequence length="475" mass="50258">MRRLSFAAAVAVALTTLGVVAPGASAATTYSAPLSTAVRALPVSAEDNSGYDRDRFFGGWIDADGDCRSTRHEVLIAESQVAPTLSSSGCTVTAGRWTPFYDGQTYTAATEVDIDHLVPVSEAWGSGARAWTQAQRSAYYNDLGHADALNAMPSALNQAKGASGPEQWLPPANVCRYLTAWTAVKIRWSLTVDPAERAALVSRADACPATTLTVQTVDVATTPPVTPPGDGQATLIAVTARTIDHGRSTELSVRGAPGRTVDLYASSARAPAPRIIRTAALGTGSVRWTLQPGESTRLFAQVRGGDRSDTVTVDVRRTVTIGIRQAAGVYTFTGAVRRPVAGLQITLARLLTTGRVVGVAATRTDAAGRWTIRTRLAPGLSGYYALTAPTPDLRPGRSRLYGLVVPAPRVAAPRPAPVVRPPAPAPPARPADVDCSDFTTQAQAQAFHDRYFRYYGDFARLDGSDDDGRVCESLP</sequence>
<dbReference type="InterPro" id="IPR011089">
    <property type="entry name" value="GmrSD_C"/>
</dbReference>
<evidence type="ECO:0000256" key="1">
    <source>
        <dbReference type="SAM" id="SignalP"/>
    </source>
</evidence>
<feature type="domain" description="GmrSD restriction endonucleases C-terminal" evidence="2">
    <location>
        <begin position="103"/>
        <end position="201"/>
    </location>
</feature>
<name>A0A6J4MN81_9ACTN</name>
<reference evidence="3" key="1">
    <citation type="submission" date="2020-02" db="EMBL/GenBank/DDBJ databases">
        <authorList>
            <person name="Meier V. D."/>
        </authorList>
    </citation>
    <scope>NUCLEOTIDE SEQUENCE</scope>
    <source>
        <strain evidence="3">AVDCRST_MAG16</strain>
    </source>
</reference>
<accession>A0A6J4MN81</accession>
<organism evidence="3">
    <name type="scientific">uncultured Frankineae bacterium</name>
    <dbReference type="NCBI Taxonomy" id="437475"/>
    <lineage>
        <taxon>Bacteria</taxon>
        <taxon>Bacillati</taxon>
        <taxon>Actinomycetota</taxon>
        <taxon>Actinomycetes</taxon>
        <taxon>Frankiales</taxon>
        <taxon>environmental samples</taxon>
    </lineage>
</organism>
<evidence type="ECO:0000313" key="3">
    <source>
        <dbReference type="EMBL" id="CAA9362717.1"/>
    </source>
</evidence>
<dbReference type="PANTHER" id="PTHR24094:SF15">
    <property type="entry name" value="AMP-DEPENDENT SYNTHETASE_LIGASE DOMAIN-CONTAINING PROTEIN-RELATED"/>
    <property type="match status" value="1"/>
</dbReference>
<feature type="signal peptide" evidence="1">
    <location>
        <begin position="1"/>
        <end position="26"/>
    </location>
</feature>
<dbReference type="AlphaFoldDB" id="A0A6J4MN81"/>